<evidence type="ECO:0000313" key="4">
    <source>
        <dbReference type="Proteomes" id="UP000257109"/>
    </source>
</evidence>
<dbReference type="EMBL" id="QJKJ01014863">
    <property type="protein sequence ID" value="RDX63496.1"/>
    <property type="molecule type" value="Genomic_DNA"/>
</dbReference>
<name>A0A371EBT4_MUCPR</name>
<dbReference type="Proteomes" id="UP000257109">
    <property type="component" value="Unassembled WGS sequence"/>
</dbReference>
<evidence type="ECO:0000256" key="2">
    <source>
        <dbReference type="SAM" id="MobiDB-lite"/>
    </source>
</evidence>
<reference evidence="3" key="1">
    <citation type="submission" date="2018-05" db="EMBL/GenBank/DDBJ databases">
        <title>Draft genome of Mucuna pruriens seed.</title>
        <authorList>
            <person name="Nnadi N.E."/>
            <person name="Vos R."/>
            <person name="Hasami M.H."/>
            <person name="Devisetty U.K."/>
            <person name="Aguiy J.C."/>
        </authorList>
    </citation>
    <scope>NUCLEOTIDE SEQUENCE [LARGE SCALE GENOMIC DNA]</scope>
    <source>
        <strain evidence="3">JCA_2017</strain>
    </source>
</reference>
<proteinExistence type="predicted"/>
<dbReference type="AlphaFoldDB" id="A0A371EBT4"/>
<keyword evidence="1" id="KW-0175">Coiled coil</keyword>
<comment type="caution">
    <text evidence="3">The sequence shown here is derived from an EMBL/GenBank/DDBJ whole genome shotgun (WGS) entry which is preliminary data.</text>
</comment>
<protein>
    <submittedName>
        <fullName evidence="3">Uncharacterized protein</fullName>
    </submittedName>
</protein>
<feature type="coiled-coil region" evidence="1">
    <location>
        <begin position="86"/>
        <end position="131"/>
    </location>
</feature>
<sequence length="152" mass="17125">MKITTDENSGAHHGATVKLFPMPRDYETNLGAQNLKERRTTAAATMPVTRNQAASSTNESEEDILQRLLLAVAFLQARSEEQSRLSAEAEQRQMEVEERHRLAEERFKETLKLAEQREEELHHQLAAVRATVKKPAGSPTIRRSAGFLSPTF</sequence>
<feature type="region of interest" description="Disordered" evidence="2">
    <location>
        <begin position="37"/>
        <end position="60"/>
    </location>
</feature>
<feature type="compositionally biased region" description="Polar residues" evidence="2">
    <location>
        <begin position="48"/>
        <end position="58"/>
    </location>
</feature>
<organism evidence="3 4">
    <name type="scientific">Mucuna pruriens</name>
    <name type="common">Velvet bean</name>
    <name type="synonym">Dolichos pruriens</name>
    <dbReference type="NCBI Taxonomy" id="157652"/>
    <lineage>
        <taxon>Eukaryota</taxon>
        <taxon>Viridiplantae</taxon>
        <taxon>Streptophyta</taxon>
        <taxon>Embryophyta</taxon>
        <taxon>Tracheophyta</taxon>
        <taxon>Spermatophyta</taxon>
        <taxon>Magnoliopsida</taxon>
        <taxon>eudicotyledons</taxon>
        <taxon>Gunneridae</taxon>
        <taxon>Pentapetalae</taxon>
        <taxon>rosids</taxon>
        <taxon>fabids</taxon>
        <taxon>Fabales</taxon>
        <taxon>Fabaceae</taxon>
        <taxon>Papilionoideae</taxon>
        <taxon>50 kb inversion clade</taxon>
        <taxon>NPAAA clade</taxon>
        <taxon>indigoferoid/millettioid clade</taxon>
        <taxon>Phaseoleae</taxon>
        <taxon>Mucuna</taxon>
    </lineage>
</organism>
<feature type="non-terminal residue" evidence="3">
    <location>
        <position position="1"/>
    </location>
</feature>
<gene>
    <name evidence="3" type="ORF">CR513_58071</name>
</gene>
<feature type="region of interest" description="Disordered" evidence="2">
    <location>
        <begin position="132"/>
        <end position="152"/>
    </location>
</feature>
<accession>A0A371EBT4</accession>
<keyword evidence="4" id="KW-1185">Reference proteome</keyword>
<evidence type="ECO:0000313" key="3">
    <source>
        <dbReference type="EMBL" id="RDX63496.1"/>
    </source>
</evidence>
<evidence type="ECO:0000256" key="1">
    <source>
        <dbReference type="SAM" id="Coils"/>
    </source>
</evidence>